<organism evidence="2 3">
    <name type="scientific">Streptomyces cinnamoneus</name>
    <name type="common">Streptoverticillium cinnamoneum</name>
    <dbReference type="NCBI Taxonomy" id="53446"/>
    <lineage>
        <taxon>Bacteria</taxon>
        <taxon>Bacillati</taxon>
        <taxon>Actinomycetota</taxon>
        <taxon>Actinomycetes</taxon>
        <taxon>Kitasatosporales</taxon>
        <taxon>Streptomycetaceae</taxon>
        <taxon>Streptomyces</taxon>
        <taxon>Streptomyces cinnamoneus group</taxon>
    </lineage>
</organism>
<evidence type="ECO:0000256" key="1">
    <source>
        <dbReference type="SAM" id="MobiDB-lite"/>
    </source>
</evidence>
<gene>
    <name evidence="2" type="ORF">GCM10010507_37770</name>
</gene>
<sequence length="198" mass="21384">MDDDVLVGDGVAERTPTPPIRVGSYDGQELLARLLRRWQAADGTWYYEVTLTFWAHATIQGIDLAEPADIAFSVPASHVTPVPDTCYKGVPIRRHPAVIARARSGRKTAPNPPPPAEAGSGAGAGRPQVRGDATDRWKVQRPRHPYNDPGPRRTVIHHETCFTTPDPAELTTAQALAALRRPGAEACTVCGADQLTAR</sequence>
<dbReference type="RefSeq" id="WP_190111013.1">
    <property type="nucleotide sequence ID" value="NZ_BMVB01000012.1"/>
</dbReference>
<protein>
    <submittedName>
        <fullName evidence="2">Uncharacterized protein</fullName>
    </submittedName>
</protein>
<dbReference type="InterPro" id="IPR046200">
    <property type="entry name" value="DUF6233"/>
</dbReference>
<evidence type="ECO:0000313" key="3">
    <source>
        <dbReference type="Proteomes" id="UP000646244"/>
    </source>
</evidence>
<reference evidence="2" key="2">
    <citation type="submission" date="2020-09" db="EMBL/GenBank/DDBJ databases">
        <authorList>
            <person name="Sun Q."/>
            <person name="Ohkuma M."/>
        </authorList>
    </citation>
    <scope>NUCLEOTIDE SEQUENCE</scope>
    <source>
        <strain evidence="2">JCM 4633</strain>
    </source>
</reference>
<proteinExistence type="predicted"/>
<dbReference type="Pfam" id="PF19746">
    <property type="entry name" value="DUF6233"/>
    <property type="match status" value="1"/>
</dbReference>
<accession>A0A918TST4</accession>
<dbReference type="AlphaFoldDB" id="A0A918TST4"/>
<evidence type="ECO:0000313" key="2">
    <source>
        <dbReference type="EMBL" id="GHC57558.1"/>
    </source>
</evidence>
<dbReference type="Proteomes" id="UP000646244">
    <property type="component" value="Unassembled WGS sequence"/>
</dbReference>
<feature type="region of interest" description="Disordered" evidence="1">
    <location>
        <begin position="103"/>
        <end position="154"/>
    </location>
</feature>
<comment type="caution">
    <text evidence="2">The sequence shown here is derived from an EMBL/GenBank/DDBJ whole genome shotgun (WGS) entry which is preliminary data.</text>
</comment>
<reference evidence="2" key="1">
    <citation type="journal article" date="2014" name="Int. J. Syst. Evol. Microbiol.">
        <title>Complete genome sequence of Corynebacterium casei LMG S-19264T (=DSM 44701T), isolated from a smear-ripened cheese.</title>
        <authorList>
            <consortium name="US DOE Joint Genome Institute (JGI-PGF)"/>
            <person name="Walter F."/>
            <person name="Albersmeier A."/>
            <person name="Kalinowski J."/>
            <person name="Ruckert C."/>
        </authorList>
    </citation>
    <scope>NUCLEOTIDE SEQUENCE</scope>
    <source>
        <strain evidence="2">JCM 4633</strain>
    </source>
</reference>
<name>A0A918TST4_STRCJ</name>
<dbReference type="EMBL" id="BMVB01000012">
    <property type="protein sequence ID" value="GHC57558.1"/>
    <property type="molecule type" value="Genomic_DNA"/>
</dbReference>